<gene>
    <name evidence="3" type="ORF">LYSCAS_26290</name>
</gene>
<feature type="compositionally biased region" description="Low complexity" evidence="1">
    <location>
        <begin position="169"/>
        <end position="181"/>
    </location>
</feature>
<dbReference type="PROSITE" id="PS51257">
    <property type="entry name" value="PROKAR_LIPOPROTEIN"/>
    <property type="match status" value="1"/>
</dbReference>
<protein>
    <submittedName>
        <fullName evidence="3">Uncharacterized protein</fullName>
    </submittedName>
</protein>
<organism evidence="3 4">
    <name type="scientific">Noviluteimonas caseinilytica</name>
    <dbReference type="NCBI Taxonomy" id="2675101"/>
    <lineage>
        <taxon>Bacteria</taxon>
        <taxon>Pseudomonadati</taxon>
        <taxon>Pseudomonadota</taxon>
        <taxon>Gammaproteobacteria</taxon>
        <taxon>Lysobacterales</taxon>
        <taxon>Lysobacteraceae</taxon>
        <taxon>Noviluteimonas</taxon>
    </lineage>
</organism>
<reference evidence="3 4" key="1">
    <citation type="submission" date="2021-03" db="EMBL/GenBank/DDBJ databases">
        <title>Complete Genome Sequences of Two Lysobacter Strains Isolated from Sea Water (Lysobacter caseinilyticus) and Soil (Lysobacter helvus) in South Korea.</title>
        <authorList>
            <person name="Watanabe Y."/>
            <person name="Arakawa K."/>
        </authorList>
    </citation>
    <scope>NUCLEOTIDE SEQUENCE [LARGE SCALE GENOMIC DNA]</scope>
    <source>
        <strain evidence="3 4">KVB24</strain>
    </source>
</reference>
<evidence type="ECO:0000313" key="4">
    <source>
        <dbReference type="Proteomes" id="UP000681317"/>
    </source>
</evidence>
<feature type="region of interest" description="Disordered" evidence="1">
    <location>
        <begin position="157"/>
        <end position="190"/>
    </location>
</feature>
<keyword evidence="4" id="KW-1185">Reference proteome</keyword>
<name>A0ABM7Q8D2_9GAMM</name>
<accession>A0ABM7Q8D2</accession>
<feature type="chain" id="PRO_5047282015" evidence="2">
    <location>
        <begin position="21"/>
        <end position="190"/>
    </location>
</feature>
<sequence>MMTGRLFAATCLLLAFGACRAEGSLVKSESEGAWLSKSETSDSWHFLYYGADGRGAAAFYDRSRGSGFCFRHAAETNGVMSANLTGSQFHRATVFFGGFKLSDGTPGLLTGTIFLFSQEGTQEKLFNTMFLRLYPVADASQLPSPAKQLMVRCGLSASRPPARAEKSAARTTGTPATTRTTPPRPPAIGS</sequence>
<evidence type="ECO:0000256" key="1">
    <source>
        <dbReference type="SAM" id="MobiDB-lite"/>
    </source>
</evidence>
<proteinExistence type="predicted"/>
<evidence type="ECO:0000256" key="2">
    <source>
        <dbReference type="SAM" id="SignalP"/>
    </source>
</evidence>
<feature type="signal peptide" evidence="2">
    <location>
        <begin position="1"/>
        <end position="20"/>
    </location>
</feature>
<keyword evidence="2" id="KW-0732">Signal</keyword>
<dbReference type="EMBL" id="AP024545">
    <property type="protein sequence ID" value="BCT93605.1"/>
    <property type="molecule type" value="Genomic_DNA"/>
</dbReference>
<evidence type="ECO:0000313" key="3">
    <source>
        <dbReference type="EMBL" id="BCT93605.1"/>
    </source>
</evidence>
<dbReference type="Proteomes" id="UP000681317">
    <property type="component" value="Chromosome"/>
</dbReference>